<evidence type="ECO:0000256" key="4">
    <source>
        <dbReference type="ARBA" id="ARBA00022741"/>
    </source>
</evidence>
<accession>A0A1Y0I1G8</accession>
<evidence type="ECO:0000256" key="6">
    <source>
        <dbReference type="ARBA" id="ARBA00022840"/>
    </source>
</evidence>
<evidence type="ECO:0000256" key="5">
    <source>
        <dbReference type="ARBA" id="ARBA00022777"/>
    </source>
</evidence>
<comment type="catalytic activity">
    <reaction evidence="8">
        <text>L-seryl-[protein] + ATP = O-phospho-L-seryl-[protein] + ADP + H(+)</text>
        <dbReference type="Rhea" id="RHEA:17989"/>
        <dbReference type="Rhea" id="RHEA-COMP:9863"/>
        <dbReference type="Rhea" id="RHEA-COMP:11604"/>
        <dbReference type="ChEBI" id="CHEBI:15378"/>
        <dbReference type="ChEBI" id="CHEBI:29999"/>
        <dbReference type="ChEBI" id="CHEBI:30616"/>
        <dbReference type="ChEBI" id="CHEBI:83421"/>
        <dbReference type="ChEBI" id="CHEBI:456216"/>
        <dbReference type="EC" id="2.7.11.1"/>
    </reaction>
</comment>
<dbReference type="SMART" id="SM00740">
    <property type="entry name" value="PASTA"/>
    <property type="match status" value="4"/>
</dbReference>
<dbReference type="SUPFAM" id="SSF56112">
    <property type="entry name" value="Protein kinase-like (PK-like)"/>
    <property type="match status" value="1"/>
</dbReference>
<feature type="transmembrane region" description="Helical" evidence="10">
    <location>
        <begin position="372"/>
        <end position="394"/>
    </location>
</feature>
<feature type="compositionally biased region" description="Low complexity" evidence="9">
    <location>
        <begin position="296"/>
        <end position="316"/>
    </location>
</feature>
<evidence type="ECO:0000256" key="3">
    <source>
        <dbReference type="ARBA" id="ARBA00022679"/>
    </source>
</evidence>
<evidence type="ECO:0000256" key="10">
    <source>
        <dbReference type="SAM" id="Phobius"/>
    </source>
</evidence>
<evidence type="ECO:0000313" key="13">
    <source>
        <dbReference type="EMBL" id="ARU53395.1"/>
    </source>
</evidence>
<dbReference type="RefSeq" id="WP_087472305.1">
    <property type="nucleotide sequence ID" value="NZ_CP021383.1"/>
</dbReference>
<dbReference type="Gene3D" id="3.30.200.20">
    <property type="entry name" value="Phosphorylase Kinase, domain 1"/>
    <property type="match status" value="1"/>
</dbReference>
<evidence type="ECO:0000256" key="1">
    <source>
        <dbReference type="ARBA" id="ARBA00012513"/>
    </source>
</evidence>
<evidence type="ECO:0000256" key="2">
    <source>
        <dbReference type="ARBA" id="ARBA00022527"/>
    </source>
</evidence>
<feature type="region of interest" description="Disordered" evidence="9">
    <location>
        <begin position="345"/>
        <end position="365"/>
    </location>
</feature>
<feature type="domain" description="PASTA" evidence="12">
    <location>
        <begin position="541"/>
        <end position="607"/>
    </location>
</feature>
<sequence>MATVTTDPLVGRLVDGRYEVVSRIARGGMATVYLAVDRRLEREVALKVMHAHLAEGASGADFVSRFRREARAAARLTHPGLVAVYDQGLDGDTSYLTMEYVAGSNLRRAMLTERTLPLGRTLDVLEDVLDALAAAHRAGLVHRDIKPENVLVDTEGRLKVTDFGLARAVNEVTATTTGTILGTVAYLSPELIATGSCDARTDVYAVGILAYEMLLGTVPHTGTTPIQVAFQHVNNDVPPPSDVAPWIPPEVDDLLCALAARDPADRPADAGAALALVRSVRGALDPADLERRVDPPEAAGGPPSEGAAPGPTAVHRSAATAPLAALSLRDREAAGLTEPLAVGHVVAPTTRPGPPPPPAPPVTARRRGRGRAVVWSLVVLLVLAGVGGGAAWWFSSGPGAYTQVPDGLVEVSRAEAAAILDGAGLDHTVEERYDDAVPEGAVVETDPPSGEPVRKDGSVQLVVSQGVRMLTVPTGLVGATQVEATSALEGADLTVGEPVAQAHDEIPAGQVMAVTDADGNPIEEGATIRHDVPVVLTVSSGPAPVVVPQVTGSPKDTAVQALEDQGLVAAVTEEYSESVAAGLVIRQDPEQGTDAHRTDTVNVVVSLGPPLVEVPNTYSMNVKAAEKALTDAGFTVEVRHPQGISPLNIVYAQDPPGGDGRTAPKGSTIVINVF</sequence>
<keyword evidence="4" id="KW-0547">Nucleotide-binding</keyword>
<keyword evidence="5 13" id="KW-0418">Kinase</keyword>
<dbReference type="InterPro" id="IPR011009">
    <property type="entry name" value="Kinase-like_dom_sf"/>
</dbReference>
<dbReference type="GO" id="GO:0004674">
    <property type="term" value="F:protein serine/threonine kinase activity"/>
    <property type="evidence" value="ECO:0007669"/>
    <property type="project" value="UniProtKB-KW"/>
</dbReference>
<dbReference type="KEGG" id="cceu:CBR64_20130"/>
<keyword evidence="6" id="KW-0067">ATP-binding</keyword>
<dbReference type="CDD" id="cd06577">
    <property type="entry name" value="PASTA_pknB"/>
    <property type="match status" value="4"/>
</dbReference>
<name>A0A1Y0I1G8_CELCE</name>
<keyword evidence="2 13" id="KW-0723">Serine/threonine-protein kinase</keyword>
<dbReference type="Gene3D" id="3.30.10.20">
    <property type="match status" value="4"/>
</dbReference>
<dbReference type="InterPro" id="IPR000719">
    <property type="entry name" value="Prot_kinase_dom"/>
</dbReference>
<feature type="region of interest" description="Disordered" evidence="9">
    <location>
        <begin position="287"/>
        <end position="316"/>
    </location>
</feature>
<dbReference type="Pfam" id="PF03793">
    <property type="entry name" value="PASTA"/>
    <property type="match status" value="3"/>
</dbReference>
<keyword evidence="10" id="KW-0472">Membrane</keyword>
<dbReference type="Proteomes" id="UP000196228">
    <property type="component" value="Chromosome"/>
</dbReference>
<dbReference type="FunFam" id="3.30.200.20:FF:000035">
    <property type="entry name" value="Serine/threonine protein kinase Stk1"/>
    <property type="match status" value="1"/>
</dbReference>
<evidence type="ECO:0000256" key="7">
    <source>
        <dbReference type="ARBA" id="ARBA00047899"/>
    </source>
</evidence>
<dbReference type="EMBL" id="CP021383">
    <property type="protein sequence ID" value="ARU53395.1"/>
    <property type="molecule type" value="Genomic_DNA"/>
</dbReference>
<dbReference type="GO" id="GO:0045717">
    <property type="term" value="P:negative regulation of fatty acid biosynthetic process"/>
    <property type="evidence" value="ECO:0007669"/>
    <property type="project" value="UniProtKB-ARBA"/>
</dbReference>
<evidence type="ECO:0000313" key="14">
    <source>
        <dbReference type="Proteomes" id="UP000196228"/>
    </source>
</evidence>
<keyword evidence="10" id="KW-0812">Transmembrane</keyword>
<feature type="domain" description="PASTA" evidence="12">
    <location>
        <begin position="398"/>
        <end position="465"/>
    </location>
</feature>
<gene>
    <name evidence="13" type="ORF">CBR64_20130</name>
</gene>
<keyword evidence="3" id="KW-0808">Transferase</keyword>
<dbReference type="InterPro" id="IPR005543">
    <property type="entry name" value="PASTA_dom"/>
</dbReference>
<dbReference type="GO" id="GO:0005524">
    <property type="term" value="F:ATP binding"/>
    <property type="evidence" value="ECO:0007669"/>
    <property type="project" value="UniProtKB-KW"/>
</dbReference>
<reference evidence="13 14" key="1">
    <citation type="submission" date="2017-05" db="EMBL/GenBank/DDBJ databases">
        <authorList>
            <person name="Song R."/>
            <person name="Chenine A.L."/>
            <person name="Ruprecht R.M."/>
        </authorList>
    </citation>
    <scope>NUCLEOTIDE SEQUENCE [LARGE SCALE GENOMIC DNA]</scope>
    <source>
        <strain evidence="13 14">PSBB019</strain>
    </source>
</reference>
<feature type="compositionally biased region" description="Pro residues" evidence="9">
    <location>
        <begin position="351"/>
        <end position="361"/>
    </location>
</feature>
<dbReference type="FunFam" id="1.10.510.10:FF:000021">
    <property type="entry name" value="Serine/threonine protein kinase"/>
    <property type="match status" value="1"/>
</dbReference>
<evidence type="ECO:0000259" key="12">
    <source>
        <dbReference type="PROSITE" id="PS51178"/>
    </source>
</evidence>
<dbReference type="Pfam" id="PF00069">
    <property type="entry name" value="Pkinase"/>
    <property type="match status" value="1"/>
</dbReference>
<dbReference type="PANTHER" id="PTHR43289:SF34">
    <property type="entry name" value="SERINE_THREONINE-PROTEIN KINASE YBDM-RELATED"/>
    <property type="match status" value="1"/>
</dbReference>
<dbReference type="PROSITE" id="PS00108">
    <property type="entry name" value="PROTEIN_KINASE_ST"/>
    <property type="match status" value="1"/>
</dbReference>
<dbReference type="PANTHER" id="PTHR43289">
    <property type="entry name" value="MITOGEN-ACTIVATED PROTEIN KINASE KINASE KINASE 20-RELATED"/>
    <property type="match status" value="1"/>
</dbReference>
<evidence type="ECO:0000259" key="11">
    <source>
        <dbReference type="PROSITE" id="PS50011"/>
    </source>
</evidence>
<proteinExistence type="predicted"/>
<dbReference type="AlphaFoldDB" id="A0A1Y0I1G8"/>
<dbReference type="OrthoDB" id="9762169at2"/>
<feature type="domain" description="PASTA" evidence="12">
    <location>
        <begin position="608"/>
        <end position="674"/>
    </location>
</feature>
<protein>
    <recommendedName>
        <fullName evidence="1">non-specific serine/threonine protein kinase</fullName>
        <ecNumber evidence="1">2.7.11.1</ecNumber>
    </recommendedName>
</protein>
<dbReference type="CDD" id="cd14014">
    <property type="entry name" value="STKc_PknB_like"/>
    <property type="match status" value="1"/>
</dbReference>
<dbReference type="Gene3D" id="1.10.510.10">
    <property type="entry name" value="Transferase(Phosphotransferase) domain 1"/>
    <property type="match status" value="1"/>
</dbReference>
<dbReference type="PROSITE" id="PS50011">
    <property type="entry name" value="PROTEIN_KINASE_DOM"/>
    <property type="match status" value="1"/>
</dbReference>
<dbReference type="EC" id="2.7.11.1" evidence="1"/>
<keyword evidence="10" id="KW-1133">Transmembrane helix</keyword>
<dbReference type="PROSITE" id="PS51178">
    <property type="entry name" value="PASTA"/>
    <property type="match status" value="3"/>
</dbReference>
<dbReference type="SMART" id="SM00220">
    <property type="entry name" value="S_TKc"/>
    <property type="match status" value="1"/>
</dbReference>
<comment type="catalytic activity">
    <reaction evidence="7">
        <text>L-threonyl-[protein] + ATP = O-phospho-L-threonyl-[protein] + ADP + H(+)</text>
        <dbReference type="Rhea" id="RHEA:46608"/>
        <dbReference type="Rhea" id="RHEA-COMP:11060"/>
        <dbReference type="Rhea" id="RHEA-COMP:11605"/>
        <dbReference type="ChEBI" id="CHEBI:15378"/>
        <dbReference type="ChEBI" id="CHEBI:30013"/>
        <dbReference type="ChEBI" id="CHEBI:30616"/>
        <dbReference type="ChEBI" id="CHEBI:61977"/>
        <dbReference type="ChEBI" id="CHEBI:456216"/>
        <dbReference type="EC" id="2.7.11.1"/>
    </reaction>
</comment>
<dbReference type="NCBIfam" id="NF033483">
    <property type="entry name" value="PknB_PASTA_kin"/>
    <property type="match status" value="1"/>
</dbReference>
<feature type="domain" description="Protein kinase" evidence="11">
    <location>
        <begin position="18"/>
        <end position="277"/>
    </location>
</feature>
<evidence type="ECO:0000256" key="9">
    <source>
        <dbReference type="SAM" id="MobiDB-lite"/>
    </source>
</evidence>
<organism evidence="13 14">
    <name type="scientific">Cellulosimicrobium cellulans</name>
    <name type="common">Arthrobacter luteus</name>
    <dbReference type="NCBI Taxonomy" id="1710"/>
    <lineage>
        <taxon>Bacteria</taxon>
        <taxon>Bacillati</taxon>
        <taxon>Actinomycetota</taxon>
        <taxon>Actinomycetes</taxon>
        <taxon>Micrococcales</taxon>
        <taxon>Promicromonosporaceae</taxon>
        <taxon>Cellulosimicrobium</taxon>
    </lineage>
</organism>
<dbReference type="InterPro" id="IPR008271">
    <property type="entry name" value="Ser/Thr_kinase_AS"/>
</dbReference>
<evidence type="ECO:0000256" key="8">
    <source>
        <dbReference type="ARBA" id="ARBA00048679"/>
    </source>
</evidence>